<evidence type="ECO:0000259" key="2">
    <source>
        <dbReference type="Pfam" id="PF10988"/>
    </source>
</evidence>
<reference evidence="3" key="2">
    <citation type="submission" date="2019-06" db="EMBL/GenBank/DDBJ databases">
        <title>Genomics analysis of Aphanomyces spp. identifies a new class of oomycete effector associated with host adaptation.</title>
        <authorList>
            <person name="Gaulin E."/>
        </authorList>
    </citation>
    <scope>NUCLEOTIDE SEQUENCE</scope>
    <source>
        <strain evidence="3">CBS 578.67</strain>
    </source>
</reference>
<dbReference type="InterPro" id="IPR021255">
    <property type="entry name" value="DUF2807"/>
</dbReference>
<keyword evidence="1" id="KW-0812">Transmembrane</keyword>
<dbReference type="Gene3D" id="2.160.20.120">
    <property type="match status" value="1"/>
</dbReference>
<name>A0A485LSS6_9STRA</name>
<accession>A0A485LSS6</accession>
<evidence type="ECO:0000313" key="3">
    <source>
        <dbReference type="EMBL" id="KAF0682521.1"/>
    </source>
</evidence>
<evidence type="ECO:0000256" key="1">
    <source>
        <dbReference type="SAM" id="Phobius"/>
    </source>
</evidence>
<keyword evidence="1" id="KW-0472">Membrane</keyword>
<dbReference type="EMBL" id="VJMH01007521">
    <property type="protein sequence ID" value="KAF0682521.1"/>
    <property type="molecule type" value="Genomic_DNA"/>
</dbReference>
<keyword evidence="5" id="KW-1185">Reference proteome</keyword>
<dbReference type="Pfam" id="PF10988">
    <property type="entry name" value="DUF2807"/>
    <property type="match status" value="1"/>
</dbReference>
<dbReference type="EMBL" id="CAADRA010007547">
    <property type="protein sequence ID" value="VFU01944.1"/>
    <property type="molecule type" value="Genomic_DNA"/>
</dbReference>
<dbReference type="OrthoDB" id="69971at2759"/>
<reference evidence="4 5" key="1">
    <citation type="submission" date="2019-03" db="EMBL/GenBank/DDBJ databases">
        <authorList>
            <person name="Gaulin E."/>
            <person name="Dumas B."/>
        </authorList>
    </citation>
    <scope>NUCLEOTIDE SEQUENCE [LARGE SCALE GENOMIC DNA]</scope>
    <source>
        <strain evidence="4">CBS 568.67</strain>
    </source>
</reference>
<dbReference type="PANTHER" id="PTHR39200:SF1">
    <property type="entry name" value="AUTO-TRANSPORTER ADHESIN HEAD GIN DOMAIN-CONTAINING PROTEIN-RELATED"/>
    <property type="match status" value="1"/>
</dbReference>
<protein>
    <submittedName>
        <fullName evidence="4">Aste57867_25319 protein</fullName>
    </submittedName>
</protein>
<evidence type="ECO:0000313" key="5">
    <source>
        <dbReference type="Proteomes" id="UP000332933"/>
    </source>
</evidence>
<feature type="transmembrane region" description="Helical" evidence="1">
    <location>
        <begin position="390"/>
        <end position="411"/>
    </location>
</feature>
<gene>
    <name evidence="4" type="primary">Aste57867_25319</name>
    <name evidence="3" type="ORF">As57867_025241</name>
    <name evidence="4" type="ORF">ASTE57867_25319</name>
</gene>
<dbReference type="AlphaFoldDB" id="A0A485LSS6"/>
<dbReference type="PANTHER" id="PTHR39200">
    <property type="entry name" value="HYPOTHETICAL EXPORTED PROTEIN"/>
    <property type="match status" value="1"/>
</dbReference>
<dbReference type="Proteomes" id="UP000332933">
    <property type="component" value="Unassembled WGS sequence"/>
</dbReference>
<feature type="domain" description="Putative auto-transporter adhesin head GIN" evidence="2">
    <location>
        <begin position="194"/>
        <end position="303"/>
    </location>
</feature>
<organism evidence="4 5">
    <name type="scientific">Aphanomyces stellatus</name>
    <dbReference type="NCBI Taxonomy" id="120398"/>
    <lineage>
        <taxon>Eukaryota</taxon>
        <taxon>Sar</taxon>
        <taxon>Stramenopiles</taxon>
        <taxon>Oomycota</taxon>
        <taxon>Saprolegniomycetes</taxon>
        <taxon>Saprolegniales</taxon>
        <taxon>Verrucalvaceae</taxon>
        <taxon>Aphanomyces</taxon>
    </lineage>
</organism>
<sequence>MSATNASVQSINWRTDTAFQGLSVHIPGRVFVSYNASLGAAATVSVTSDSAALLELISLSVATTPASSTFYHRDCDETIDLGFPNATYLAIRAKSDVDVLASGTLLVHITLGQPLAWVDTYAESILANGTLVNGADRRVVIASVASGNVHIDAAYPVHLQSLAVSTIGSGNVQFATPRLTTDNSLSLSAIGHGSVAVGADSVSALYLQTSIAGSGSVYLTGANGVSATNVHVDIAGGGNVNVYPQGSCGGSWVNVAGSGHANTGSLVCQDASVNTIGRGDVIVQALDTLKTSIIGSGSVEYFNATPTHLPKTDEGFSFFRTKAATHTDKNTYDTYTFAPTPEDAPLQVLVELNQTKYSHCMNYHAQQGPLGTALQPQLIRFSATANKMTLPLDVLGVLALVFVALVAFMTFKKAKKRTGYVALPK</sequence>
<evidence type="ECO:0000313" key="4">
    <source>
        <dbReference type="EMBL" id="VFU01944.1"/>
    </source>
</evidence>
<proteinExistence type="predicted"/>
<keyword evidence="1" id="KW-1133">Transmembrane helix</keyword>